<evidence type="ECO:0000256" key="5">
    <source>
        <dbReference type="ARBA" id="ARBA00022840"/>
    </source>
</evidence>
<dbReference type="PROSITE" id="PS00108">
    <property type="entry name" value="PROTEIN_KINASE_ST"/>
    <property type="match status" value="1"/>
</dbReference>
<gene>
    <name evidence="9" type="ORF">LIER_22102</name>
</gene>
<dbReference type="InterPro" id="IPR000719">
    <property type="entry name" value="Prot_kinase_dom"/>
</dbReference>
<evidence type="ECO:0000256" key="4">
    <source>
        <dbReference type="ARBA" id="ARBA00022777"/>
    </source>
</evidence>
<keyword evidence="10" id="KW-1185">Reference proteome</keyword>
<keyword evidence="5 6" id="KW-0067">ATP-binding</keyword>
<dbReference type="InterPro" id="IPR017441">
    <property type="entry name" value="Protein_kinase_ATP_BS"/>
</dbReference>
<comment type="caution">
    <text evidence="9">The sequence shown here is derived from an EMBL/GenBank/DDBJ whole genome shotgun (WGS) entry which is preliminary data.</text>
</comment>
<evidence type="ECO:0000259" key="8">
    <source>
        <dbReference type="PROSITE" id="PS50011"/>
    </source>
</evidence>
<dbReference type="InterPro" id="IPR008271">
    <property type="entry name" value="Ser/Thr_kinase_AS"/>
</dbReference>
<organism evidence="9 10">
    <name type="scientific">Lithospermum erythrorhizon</name>
    <name type="common">Purple gromwell</name>
    <name type="synonym">Lithospermum officinale var. erythrorhizon</name>
    <dbReference type="NCBI Taxonomy" id="34254"/>
    <lineage>
        <taxon>Eukaryota</taxon>
        <taxon>Viridiplantae</taxon>
        <taxon>Streptophyta</taxon>
        <taxon>Embryophyta</taxon>
        <taxon>Tracheophyta</taxon>
        <taxon>Spermatophyta</taxon>
        <taxon>Magnoliopsida</taxon>
        <taxon>eudicotyledons</taxon>
        <taxon>Gunneridae</taxon>
        <taxon>Pentapetalae</taxon>
        <taxon>asterids</taxon>
        <taxon>lamiids</taxon>
        <taxon>Boraginales</taxon>
        <taxon>Boraginaceae</taxon>
        <taxon>Boraginoideae</taxon>
        <taxon>Lithospermeae</taxon>
        <taxon>Lithospermum</taxon>
    </lineage>
</organism>
<dbReference type="PROSITE" id="PS00107">
    <property type="entry name" value="PROTEIN_KINASE_ATP"/>
    <property type="match status" value="1"/>
</dbReference>
<evidence type="ECO:0000313" key="9">
    <source>
        <dbReference type="EMBL" id="GAA0167090.1"/>
    </source>
</evidence>
<dbReference type="AlphaFoldDB" id="A0AAV3QW29"/>
<dbReference type="EMBL" id="BAABME010005961">
    <property type="protein sequence ID" value="GAA0167090.1"/>
    <property type="molecule type" value="Genomic_DNA"/>
</dbReference>
<comment type="similarity">
    <text evidence="7">Belongs to the protein kinase superfamily.</text>
</comment>
<sequence length="486" mass="53816">MGYLSCNAESSITTCDSYNFDFTHISKKQSTKQEFKIRQFSSTELYSATDNFSEKTLLGKGSHGHVYKAYLDNGKLLAAVKKTKQTEPYFTLNNNTNVLINTPPENEIEVLARVRHPRLVNLLGYAVDLKTNSKLIVVEFMPNGTLHDWLHRSARPPSWARRIRLALQVAKAVHYLHSTNPPVIHRDIKSSNVLIDVDFNARLGDFGLALRGHVEDVRVKCTPPAGTLGYLDPGYLAPGDLSTKLDVFSFGTLLLEIISGRNAIDMNFSPPSVVDWAVPLINSGEFARICDVRIGVLTDMMVLHRLGNLASKCVRPTVAKRPGMGEVMASLNEVYHRVNSPIWNRVGRRVGECARGGNFEMVEESGEILKASTSRRPRKVSSVTSVQIEVENNESGPLKFEKGDRVVRSRSIGSITEVKYGQLDGLGVKRSTSSTVRLSKSRSMGMLQGTILINNNVVKGVKSCTGRKLEKSKLLVDSANETLEEN</sequence>
<dbReference type="PANTHER" id="PTHR47989">
    <property type="entry name" value="OS01G0750732 PROTEIN"/>
    <property type="match status" value="1"/>
</dbReference>
<protein>
    <recommendedName>
        <fullName evidence="8">Protein kinase domain-containing protein</fullName>
    </recommendedName>
</protein>
<evidence type="ECO:0000256" key="1">
    <source>
        <dbReference type="ARBA" id="ARBA00022527"/>
    </source>
</evidence>
<feature type="domain" description="Protein kinase" evidence="8">
    <location>
        <begin position="52"/>
        <end position="335"/>
    </location>
</feature>
<dbReference type="SMART" id="SM00220">
    <property type="entry name" value="S_TKc"/>
    <property type="match status" value="1"/>
</dbReference>
<dbReference type="Gene3D" id="3.30.200.20">
    <property type="entry name" value="Phosphorylase Kinase, domain 1"/>
    <property type="match status" value="1"/>
</dbReference>
<evidence type="ECO:0000256" key="7">
    <source>
        <dbReference type="RuleBase" id="RU000304"/>
    </source>
</evidence>
<name>A0AAV3QW29_LITER</name>
<evidence type="ECO:0000313" key="10">
    <source>
        <dbReference type="Proteomes" id="UP001454036"/>
    </source>
</evidence>
<evidence type="ECO:0000256" key="2">
    <source>
        <dbReference type="ARBA" id="ARBA00022679"/>
    </source>
</evidence>
<dbReference type="GO" id="GO:0004674">
    <property type="term" value="F:protein serine/threonine kinase activity"/>
    <property type="evidence" value="ECO:0007669"/>
    <property type="project" value="UniProtKB-KW"/>
</dbReference>
<dbReference type="Pfam" id="PF00069">
    <property type="entry name" value="Pkinase"/>
    <property type="match status" value="1"/>
</dbReference>
<keyword evidence="1 7" id="KW-0723">Serine/threonine-protein kinase</keyword>
<evidence type="ECO:0000256" key="3">
    <source>
        <dbReference type="ARBA" id="ARBA00022741"/>
    </source>
</evidence>
<evidence type="ECO:0000256" key="6">
    <source>
        <dbReference type="PROSITE-ProRule" id="PRU10141"/>
    </source>
</evidence>
<dbReference type="Proteomes" id="UP001454036">
    <property type="component" value="Unassembled WGS sequence"/>
</dbReference>
<proteinExistence type="inferred from homology"/>
<keyword evidence="3 6" id="KW-0547">Nucleotide-binding</keyword>
<dbReference type="Gene3D" id="1.10.510.10">
    <property type="entry name" value="Transferase(Phosphotransferase) domain 1"/>
    <property type="match status" value="1"/>
</dbReference>
<dbReference type="SUPFAM" id="SSF56112">
    <property type="entry name" value="Protein kinase-like (PK-like)"/>
    <property type="match status" value="1"/>
</dbReference>
<feature type="binding site" evidence="6">
    <location>
        <position position="82"/>
    </location>
    <ligand>
        <name>ATP</name>
        <dbReference type="ChEBI" id="CHEBI:30616"/>
    </ligand>
</feature>
<dbReference type="GO" id="GO:0005524">
    <property type="term" value="F:ATP binding"/>
    <property type="evidence" value="ECO:0007669"/>
    <property type="project" value="UniProtKB-UniRule"/>
</dbReference>
<reference evidence="9 10" key="1">
    <citation type="submission" date="2024-01" db="EMBL/GenBank/DDBJ databases">
        <title>The complete chloroplast genome sequence of Lithospermum erythrorhizon: insights into the phylogenetic relationship among Boraginaceae species and the maternal lineages of purple gromwells.</title>
        <authorList>
            <person name="Okada T."/>
            <person name="Watanabe K."/>
        </authorList>
    </citation>
    <scope>NUCLEOTIDE SEQUENCE [LARGE SCALE GENOMIC DNA]</scope>
</reference>
<dbReference type="InterPro" id="IPR011009">
    <property type="entry name" value="Kinase-like_dom_sf"/>
</dbReference>
<accession>A0AAV3QW29</accession>
<dbReference type="PANTHER" id="PTHR47989:SF5">
    <property type="entry name" value="PROTEIN KINASE DOMAIN-CONTAINING PROTEIN"/>
    <property type="match status" value="1"/>
</dbReference>
<keyword evidence="4" id="KW-0418">Kinase</keyword>
<dbReference type="PROSITE" id="PS50011">
    <property type="entry name" value="PROTEIN_KINASE_DOM"/>
    <property type="match status" value="1"/>
</dbReference>
<keyword evidence="2" id="KW-0808">Transferase</keyword>